<dbReference type="GO" id="GO:0004674">
    <property type="term" value="F:protein serine/threonine kinase activity"/>
    <property type="evidence" value="ECO:0007669"/>
    <property type="project" value="UniProtKB-KW"/>
</dbReference>
<evidence type="ECO:0000256" key="7">
    <source>
        <dbReference type="ARBA" id="ARBA00022777"/>
    </source>
</evidence>
<name>A0ABV8CLR7_9GAMM</name>
<evidence type="ECO:0000256" key="5">
    <source>
        <dbReference type="ARBA" id="ARBA00022723"/>
    </source>
</evidence>
<evidence type="ECO:0000256" key="10">
    <source>
        <dbReference type="ARBA" id="ARBA00023016"/>
    </source>
</evidence>
<evidence type="ECO:0000313" key="14">
    <source>
        <dbReference type="Proteomes" id="UP001595692"/>
    </source>
</evidence>
<gene>
    <name evidence="11" type="primary">srkA</name>
    <name evidence="13" type="ORF">ACFOSS_04885</name>
</gene>
<dbReference type="Proteomes" id="UP001595692">
    <property type="component" value="Unassembled WGS sequence"/>
</dbReference>
<keyword evidence="7 11" id="KW-0418">Kinase</keyword>
<comment type="subunit">
    <text evidence="11">Monomer.</text>
</comment>
<evidence type="ECO:0000256" key="8">
    <source>
        <dbReference type="ARBA" id="ARBA00022840"/>
    </source>
</evidence>
<dbReference type="Gene3D" id="1.20.1270.170">
    <property type="match status" value="1"/>
</dbReference>
<feature type="active site" description="Proton acceptor" evidence="11">
    <location>
        <position position="199"/>
    </location>
</feature>
<feature type="active site" evidence="11">
    <location>
        <position position="215"/>
    </location>
</feature>
<evidence type="ECO:0000256" key="11">
    <source>
        <dbReference type="HAMAP-Rule" id="MF_01497"/>
    </source>
</evidence>
<sequence>MSAFHFDTLMPELILDALASVGLYLDSGLTALNSYENRVYQFRIENGQRYIAKFYRPERWTVAQLREEHGLAFHLAASEVSVVVPEVIQGRSLHEFAGYAFAVWPSMGGRHIEPDNLDQLEAVGHQLGLWHASVSGYALPARGHFSHALWVLSPIEVLVRNPRWPVAMQTEFAHLLAELAQLLKGPLSQAWPQLALHGDCHLGNILWRDGPLLVDLDDCRMGPAMQDMWMLLSGDEAEQRLQLDALITGYEEFMAFDRRQLALLEPLRTARMLSQLGWISQRWNDPAFPLAFPWFATEAFWVDQYRLLTEQRDRLKAPPISLTSYH</sequence>
<comment type="catalytic activity">
    <reaction evidence="11">
        <text>L-seryl-[protein] + ATP = O-phospho-L-seryl-[protein] + ADP + H(+)</text>
        <dbReference type="Rhea" id="RHEA:17989"/>
        <dbReference type="Rhea" id="RHEA-COMP:9863"/>
        <dbReference type="Rhea" id="RHEA-COMP:11604"/>
        <dbReference type="ChEBI" id="CHEBI:15378"/>
        <dbReference type="ChEBI" id="CHEBI:29999"/>
        <dbReference type="ChEBI" id="CHEBI:30616"/>
        <dbReference type="ChEBI" id="CHEBI:83421"/>
        <dbReference type="ChEBI" id="CHEBI:456216"/>
        <dbReference type="EC" id="2.7.11.1"/>
    </reaction>
</comment>
<dbReference type="PANTHER" id="PTHR39573">
    <property type="entry name" value="STRESS RESPONSE KINASE A"/>
    <property type="match status" value="1"/>
</dbReference>
<dbReference type="RefSeq" id="WP_377150997.1">
    <property type="nucleotide sequence ID" value="NZ_JBHSAF010000003.1"/>
</dbReference>
<evidence type="ECO:0000256" key="1">
    <source>
        <dbReference type="ARBA" id="ARBA00022490"/>
    </source>
</evidence>
<evidence type="ECO:0000256" key="9">
    <source>
        <dbReference type="ARBA" id="ARBA00022842"/>
    </source>
</evidence>
<proteinExistence type="inferred from homology"/>
<keyword evidence="8 11" id="KW-0067">ATP-binding</keyword>
<dbReference type="InterPro" id="IPR011009">
    <property type="entry name" value="Kinase-like_dom_sf"/>
</dbReference>
<dbReference type="Gene3D" id="1.10.510.10">
    <property type="entry name" value="Transferase(Phosphotransferase) domain 1"/>
    <property type="match status" value="1"/>
</dbReference>
<evidence type="ECO:0000256" key="6">
    <source>
        <dbReference type="ARBA" id="ARBA00022741"/>
    </source>
</evidence>
<dbReference type="SUPFAM" id="SSF56112">
    <property type="entry name" value="Protein kinase-like (PK-like)"/>
    <property type="match status" value="1"/>
</dbReference>
<keyword evidence="1 11" id="KW-0963">Cytoplasm</keyword>
<dbReference type="EMBL" id="JBHSAF010000003">
    <property type="protein sequence ID" value="MFC3912801.1"/>
    <property type="molecule type" value="Genomic_DNA"/>
</dbReference>
<comment type="catalytic activity">
    <reaction evidence="11">
        <text>L-threonyl-[protein] + ATP = O-phospho-L-threonyl-[protein] + ADP + H(+)</text>
        <dbReference type="Rhea" id="RHEA:46608"/>
        <dbReference type="Rhea" id="RHEA-COMP:11060"/>
        <dbReference type="Rhea" id="RHEA-COMP:11605"/>
        <dbReference type="ChEBI" id="CHEBI:15378"/>
        <dbReference type="ChEBI" id="CHEBI:30013"/>
        <dbReference type="ChEBI" id="CHEBI:30616"/>
        <dbReference type="ChEBI" id="CHEBI:61977"/>
        <dbReference type="ChEBI" id="CHEBI:456216"/>
        <dbReference type="EC" id="2.7.11.1"/>
    </reaction>
</comment>
<evidence type="ECO:0000259" key="12">
    <source>
        <dbReference type="Pfam" id="PF01636"/>
    </source>
</evidence>
<protein>
    <recommendedName>
        <fullName evidence="11">Stress response kinase A</fullName>
        <ecNumber evidence="11">2.7.11.1</ecNumber>
    </recommendedName>
    <alternativeName>
        <fullName evidence="11">Serine/threonine-protein kinase SrkA</fullName>
    </alternativeName>
</protein>
<dbReference type="InterPro" id="IPR002575">
    <property type="entry name" value="Aminoglycoside_PTrfase"/>
</dbReference>
<feature type="domain" description="Aminoglycoside phosphotransferase" evidence="12">
    <location>
        <begin position="30"/>
        <end position="263"/>
    </location>
</feature>
<dbReference type="PANTHER" id="PTHR39573:SF1">
    <property type="entry name" value="STRESS RESPONSE KINASE A"/>
    <property type="match status" value="1"/>
</dbReference>
<keyword evidence="5 11" id="KW-0479">Metal-binding</keyword>
<dbReference type="Gene3D" id="3.30.200.70">
    <property type="match status" value="1"/>
</dbReference>
<accession>A0ABV8CLR7</accession>
<keyword evidence="9 11" id="KW-0460">Magnesium</keyword>
<dbReference type="EC" id="2.7.11.1" evidence="11"/>
<comment type="function">
    <text evidence="11">A protein kinase that phosphorylates Ser and Thr residues. Probably acts to suppress the effects of stress linked to accumulation of reactive oxygen species. Probably involved in the extracytoplasmic stress response.</text>
</comment>
<evidence type="ECO:0000256" key="4">
    <source>
        <dbReference type="ARBA" id="ARBA00022679"/>
    </source>
</evidence>
<keyword evidence="4 11" id="KW-0808">Transferase</keyword>
<keyword evidence="3 11" id="KW-0597">Phosphoprotein</keyword>
<keyword evidence="6 11" id="KW-0547">Nucleotide-binding</keyword>
<dbReference type="HAMAP" id="MF_01497">
    <property type="entry name" value="SrkA_kinase"/>
    <property type="match status" value="1"/>
</dbReference>
<keyword evidence="2 11" id="KW-0723">Serine/threonine-protein kinase</keyword>
<evidence type="ECO:0000313" key="13">
    <source>
        <dbReference type="EMBL" id="MFC3912801.1"/>
    </source>
</evidence>
<dbReference type="InterPro" id="IPR032882">
    <property type="entry name" value="SrkA/RdoA"/>
</dbReference>
<reference evidence="14" key="1">
    <citation type="journal article" date="2019" name="Int. J. Syst. Evol. Microbiol.">
        <title>The Global Catalogue of Microorganisms (GCM) 10K type strain sequencing project: providing services to taxonomists for standard genome sequencing and annotation.</title>
        <authorList>
            <consortium name="The Broad Institute Genomics Platform"/>
            <consortium name="The Broad Institute Genome Sequencing Center for Infectious Disease"/>
            <person name="Wu L."/>
            <person name="Ma J."/>
        </authorList>
    </citation>
    <scope>NUCLEOTIDE SEQUENCE [LARGE SCALE GENOMIC DNA]</scope>
    <source>
        <strain evidence="14">CCUG 54939</strain>
    </source>
</reference>
<keyword evidence="10 11" id="KW-0346">Stress response</keyword>
<comment type="similarity">
    <text evidence="11">Belongs to the SrkA/RdoA protein kinase family.</text>
</comment>
<organism evidence="13 14">
    <name type="scientific">Pseudaeromonas sharmana</name>
    <dbReference type="NCBI Taxonomy" id="328412"/>
    <lineage>
        <taxon>Bacteria</taxon>
        <taxon>Pseudomonadati</taxon>
        <taxon>Pseudomonadota</taxon>
        <taxon>Gammaproteobacteria</taxon>
        <taxon>Aeromonadales</taxon>
        <taxon>Aeromonadaceae</taxon>
        <taxon>Pseudaeromonas</taxon>
    </lineage>
</organism>
<keyword evidence="14" id="KW-1185">Reference proteome</keyword>
<evidence type="ECO:0000256" key="3">
    <source>
        <dbReference type="ARBA" id="ARBA00022553"/>
    </source>
</evidence>
<evidence type="ECO:0000256" key="2">
    <source>
        <dbReference type="ARBA" id="ARBA00022527"/>
    </source>
</evidence>
<feature type="site" description="ATP" evidence="11">
    <location>
        <position position="34"/>
    </location>
</feature>
<feature type="binding site" evidence="11">
    <location>
        <position position="204"/>
    </location>
    <ligand>
        <name>Mg(2+)</name>
        <dbReference type="ChEBI" id="CHEBI:18420"/>
    </ligand>
</feature>
<comment type="subcellular location">
    <subcellularLocation>
        <location evidence="11">Cytoplasm</location>
    </subcellularLocation>
</comment>
<dbReference type="NCBIfam" id="NF008738">
    <property type="entry name" value="PRK11768.1"/>
    <property type="match status" value="1"/>
</dbReference>
<feature type="binding site" evidence="11">
    <location>
        <position position="215"/>
    </location>
    <ligand>
        <name>Mg(2+)</name>
        <dbReference type="ChEBI" id="CHEBI:18420"/>
    </ligand>
</feature>
<comment type="cofactor">
    <cofactor evidence="11">
        <name>Mg(2+)</name>
        <dbReference type="ChEBI" id="CHEBI:18420"/>
    </cofactor>
</comment>
<comment type="caution">
    <text evidence="13">The sequence shown here is derived from an EMBL/GenBank/DDBJ whole genome shotgun (WGS) entry which is preliminary data.</text>
</comment>
<dbReference type="Pfam" id="PF01636">
    <property type="entry name" value="APH"/>
    <property type="match status" value="1"/>
</dbReference>